<dbReference type="Pfam" id="PF13646">
    <property type="entry name" value="HEAT_2"/>
    <property type="match status" value="1"/>
</dbReference>
<evidence type="ECO:0000313" key="5">
    <source>
        <dbReference type="Proteomes" id="UP000242450"/>
    </source>
</evidence>
<dbReference type="InterPro" id="IPR052441">
    <property type="entry name" value="Armadillo-Ser/Thr_Kinase"/>
</dbReference>
<dbReference type="InterPro" id="IPR016024">
    <property type="entry name" value="ARM-type_fold"/>
</dbReference>
<dbReference type="EMBL" id="MKHE01000023">
    <property type="protein sequence ID" value="OWK03149.1"/>
    <property type="molecule type" value="Genomic_DNA"/>
</dbReference>
<protein>
    <submittedName>
        <fullName evidence="4">ARMC3</fullName>
    </submittedName>
</protein>
<evidence type="ECO:0000256" key="3">
    <source>
        <dbReference type="PROSITE-ProRule" id="PRU00259"/>
    </source>
</evidence>
<dbReference type="SMART" id="SM00185">
    <property type="entry name" value="ARM"/>
    <property type="match status" value="5"/>
</dbReference>
<dbReference type="Proteomes" id="UP000242450">
    <property type="component" value="Chromosome 23"/>
</dbReference>
<feature type="repeat" description="ARM" evidence="3">
    <location>
        <begin position="71"/>
        <end position="98"/>
    </location>
</feature>
<reference evidence="4 5" key="1">
    <citation type="journal article" date="2018" name="Mol. Genet. Genomics">
        <title>The red deer Cervus elaphus genome CerEla1.0: sequencing, annotating, genes, and chromosomes.</title>
        <authorList>
            <person name="Bana N.A."/>
            <person name="Nyiri A."/>
            <person name="Nagy J."/>
            <person name="Frank K."/>
            <person name="Nagy T."/>
            <person name="Steger V."/>
            <person name="Schiller M."/>
            <person name="Lakatos P."/>
            <person name="Sugar L."/>
            <person name="Horn P."/>
            <person name="Barta E."/>
            <person name="Orosz L."/>
        </authorList>
    </citation>
    <scope>NUCLEOTIDE SEQUENCE [LARGE SCALE GENOMIC DNA]</scope>
    <source>
        <strain evidence="4">Hungarian</strain>
    </source>
</reference>
<dbReference type="SUPFAM" id="SSF48371">
    <property type="entry name" value="ARM repeat"/>
    <property type="match status" value="1"/>
</dbReference>
<feature type="repeat" description="HEAT" evidence="2">
    <location>
        <begin position="227"/>
        <end position="261"/>
    </location>
</feature>
<keyword evidence="1" id="KW-0677">Repeat</keyword>
<evidence type="ECO:0000256" key="2">
    <source>
        <dbReference type="PROSITE-ProRule" id="PRU00103"/>
    </source>
</evidence>
<feature type="repeat" description="ARM" evidence="3">
    <location>
        <begin position="226"/>
        <end position="261"/>
    </location>
</feature>
<dbReference type="PROSITE" id="PS50176">
    <property type="entry name" value="ARM_REPEAT"/>
    <property type="match status" value="2"/>
</dbReference>
<name>A0A212CAY7_CEREH</name>
<evidence type="ECO:0000313" key="4">
    <source>
        <dbReference type="EMBL" id="OWK03149.1"/>
    </source>
</evidence>
<dbReference type="OrthoDB" id="7537227at2759"/>
<comment type="caution">
    <text evidence="4">The sequence shown here is derived from an EMBL/GenBank/DDBJ whole genome shotgun (WGS) entry which is preliminary data.</text>
</comment>
<dbReference type="PANTHER" id="PTHR46618:SF1">
    <property type="entry name" value="ARMADILLO REPEAT-CONTAINING PROTEIN 3"/>
    <property type="match status" value="1"/>
</dbReference>
<dbReference type="InterPro" id="IPR021133">
    <property type="entry name" value="HEAT_type_2"/>
</dbReference>
<dbReference type="PANTHER" id="PTHR46618">
    <property type="entry name" value="ARMADILLO REPEAT-CONTAINING PROTEIN 3"/>
    <property type="match status" value="1"/>
</dbReference>
<dbReference type="Pfam" id="PF00514">
    <property type="entry name" value="Arm"/>
    <property type="match status" value="2"/>
</dbReference>
<proteinExistence type="predicted"/>
<sequence length="261" mass="28891">EENKATLLELGAVEPLTKLLTHEDKIVRRNATMIFGIMASNKEVVIHEFASLCLANMSVEYTSKVQIFEQGGLEPLIRLLSSPDPDVKKNSIECIYNLVQDFQCRATLQELNAIPPILDLLKSEYPIIQLLALKTLGVITNDKESRAMLRENQGVDQLIKILETKELNDLHIEALSVVANCIEDMDTMVLIQQTGGLKKLLSFAENSTIPEIQKNAARAIAKAAYDRIPQLIQLLKSDSEEVREATALALANLTTSNPANA</sequence>
<feature type="non-terminal residue" evidence="4">
    <location>
        <position position="261"/>
    </location>
</feature>
<dbReference type="Gene3D" id="1.25.10.10">
    <property type="entry name" value="Leucine-rich Repeat Variant"/>
    <property type="match status" value="1"/>
</dbReference>
<keyword evidence="5" id="KW-1185">Reference proteome</keyword>
<dbReference type="InterPro" id="IPR000225">
    <property type="entry name" value="Armadillo"/>
</dbReference>
<dbReference type="PROSITE" id="PS50077">
    <property type="entry name" value="HEAT_REPEAT"/>
    <property type="match status" value="1"/>
</dbReference>
<evidence type="ECO:0000256" key="1">
    <source>
        <dbReference type="ARBA" id="ARBA00022737"/>
    </source>
</evidence>
<dbReference type="InterPro" id="IPR011989">
    <property type="entry name" value="ARM-like"/>
</dbReference>
<accession>A0A212CAY7</accession>
<feature type="non-terminal residue" evidence="4">
    <location>
        <position position="1"/>
    </location>
</feature>
<dbReference type="AlphaFoldDB" id="A0A212CAY7"/>
<organism evidence="4 5">
    <name type="scientific">Cervus elaphus hippelaphus</name>
    <name type="common">European red deer</name>
    <dbReference type="NCBI Taxonomy" id="46360"/>
    <lineage>
        <taxon>Eukaryota</taxon>
        <taxon>Metazoa</taxon>
        <taxon>Chordata</taxon>
        <taxon>Craniata</taxon>
        <taxon>Vertebrata</taxon>
        <taxon>Euteleostomi</taxon>
        <taxon>Mammalia</taxon>
        <taxon>Eutheria</taxon>
        <taxon>Laurasiatheria</taxon>
        <taxon>Artiodactyla</taxon>
        <taxon>Ruminantia</taxon>
        <taxon>Pecora</taxon>
        <taxon>Cervidae</taxon>
        <taxon>Cervinae</taxon>
        <taxon>Cervus</taxon>
    </lineage>
</organism>
<gene>
    <name evidence="4" type="ORF">Celaphus_00007492</name>
</gene>